<sequence>MVERFLMDEYNPQQAPRDADAGRRANIWDTAGQERFNKMHPAYYHRAHACILCFDVTRKATYQHLSDWRARPRGALARRAARKARPPAATPRPSTLARRFVASMGRGGHGGAGGGAGHSHSVEYPDDSWNLYQHVDRAEALNAQDGADAARVLRPFVRRLDTDGSFASDGDEEPRQGHARARGA</sequence>
<dbReference type="InterPro" id="IPR001806">
    <property type="entry name" value="Small_GTPase"/>
</dbReference>
<keyword evidence="4" id="KW-1185">Reference proteome</keyword>
<dbReference type="EMBL" id="JBBJCI010000206">
    <property type="protein sequence ID" value="KAK7241052.1"/>
    <property type="molecule type" value="Genomic_DNA"/>
</dbReference>
<proteinExistence type="predicted"/>
<name>A0ABR1FXS8_AURAN</name>
<dbReference type="Proteomes" id="UP001363151">
    <property type="component" value="Unassembled WGS sequence"/>
</dbReference>
<gene>
    <name evidence="3" type="primary">PITHD1</name>
    <name evidence="3" type="ORF">SO694_00053026</name>
</gene>
<accession>A0ABR1FXS8</accession>
<evidence type="ECO:0000313" key="3">
    <source>
        <dbReference type="EMBL" id="KAK7241052.1"/>
    </source>
</evidence>
<dbReference type="Gene3D" id="3.40.50.300">
    <property type="entry name" value="P-loop containing nucleotide triphosphate hydrolases"/>
    <property type="match status" value="1"/>
</dbReference>
<organism evidence="3 4">
    <name type="scientific">Aureococcus anophagefferens</name>
    <name type="common">Harmful bloom alga</name>
    <dbReference type="NCBI Taxonomy" id="44056"/>
    <lineage>
        <taxon>Eukaryota</taxon>
        <taxon>Sar</taxon>
        <taxon>Stramenopiles</taxon>
        <taxon>Ochrophyta</taxon>
        <taxon>Pelagophyceae</taxon>
        <taxon>Pelagomonadales</taxon>
        <taxon>Pelagomonadaceae</taxon>
        <taxon>Aureococcus</taxon>
    </lineage>
</organism>
<feature type="region of interest" description="Disordered" evidence="2">
    <location>
        <begin position="160"/>
        <end position="184"/>
    </location>
</feature>
<comment type="caution">
    <text evidence="3">The sequence shown here is derived from an EMBL/GenBank/DDBJ whole genome shotgun (WGS) entry which is preliminary data.</text>
</comment>
<dbReference type="InterPro" id="IPR027417">
    <property type="entry name" value="P-loop_NTPase"/>
</dbReference>
<dbReference type="PANTHER" id="PTHR47978">
    <property type="match status" value="1"/>
</dbReference>
<keyword evidence="3" id="KW-0647">Proteasome</keyword>
<reference evidence="3 4" key="1">
    <citation type="submission" date="2024-03" db="EMBL/GenBank/DDBJ databases">
        <title>Aureococcus anophagefferens CCMP1851 and Kratosvirus quantuckense: Draft genome of a second virus-susceptible host strain in the model system.</title>
        <authorList>
            <person name="Chase E."/>
            <person name="Truchon A.R."/>
            <person name="Schepens W."/>
            <person name="Wilhelm S.W."/>
        </authorList>
    </citation>
    <scope>NUCLEOTIDE SEQUENCE [LARGE SCALE GENOMIC DNA]</scope>
    <source>
        <strain evidence="3 4">CCMP1851</strain>
    </source>
</reference>
<evidence type="ECO:0000256" key="1">
    <source>
        <dbReference type="ARBA" id="ARBA00022741"/>
    </source>
</evidence>
<dbReference type="SMART" id="SM00175">
    <property type="entry name" value="RAB"/>
    <property type="match status" value="1"/>
</dbReference>
<dbReference type="SUPFAM" id="SSF52540">
    <property type="entry name" value="P-loop containing nucleoside triphosphate hydrolases"/>
    <property type="match status" value="1"/>
</dbReference>
<evidence type="ECO:0000256" key="2">
    <source>
        <dbReference type="SAM" id="MobiDB-lite"/>
    </source>
</evidence>
<evidence type="ECO:0000313" key="4">
    <source>
        <dbReference type="Proteomes" id="UP001363151"/>
    </source>
</evidence>
<protein>
    <submittedName>
        <fullName evidence="3">Proteasome-interacting thioredoxin</fullName>
    </submittedName>
</protein>
<dbReference type="PROSITE" id="PS51419">
    <property type="entry name" value="RAB"/>
    <property type="match status" value="1"/>
</dbReference>
<dbReference type="Pfam" id="PF00071">
    <property type="entry name" value="Ras"/>
    <property type="match status" value="1"/>
</dbReference>
<dbReference type="GO" id="GO:0000502">
    <property type="term" value="C:proteasome complex"/>
    <property type="evidence" value="ECO:0007669"/>
    <property type="project" value="UniProtKB-KW"/>
</dbReference>
<keyword evidence="1" id="KW-0547">Nucleotide-binding</keyword>